<gene>
    <name evidence="2" type="ORF">TIFTF001_013001</name>
</gene>
<dbReference type="Proteomes" id="UP001187192">
    <property type="component" value="Unassembled WGS sequence"/>
</dbReference>
<keyword evidence="3" id="KW-1185">Reference proteome</keyword>
<feature type="compositionally biased region" description="Basic and acidic residues" evidence="1">
    <location>
        <begin position="154"/>
        <end position="164"/>
    </location>
</feature>
<evidence type="ECO:0000313" key="2">
    <source>
        <dbReference type="EMBL" id="GMN43801.1"/>
    </source>
</evidence>
<comment type="caution">
    <text evidence="2">The sequence shown here is derived from an EMBL/GenBank/DDBJ whole genome shotgun (WGS) entry which is preliminary data.</text>
</comment>
<feature type="region of interest" description="Disordered" evidence="1">
    <location>
        <begin position="1"/>
        <end position="39"/>
    </location>
</feature>
<dbReference type="AlphaFoldDB" id="A0AA88AH03"/>
<name>A0AA88AH03_FICCA</name>
<evidence type="ECO:0000313" key="3">
    <source>
        <dbReference type="Proteomes" id="UP001187192"/>
    </source>
</evidence>
<feature type="region of interest" description="Disordered" evidence="1">
    <location>
        <begin position="143"/>
        <end position="164"/>
    </location>
</feature>
<dbReference type="EMBL" id="BTGU01000017">
    <property type="protein sequence ID" value="GMN43801.1"/>
    <property type="molecule type" value="Genomic_DNA"/>
</dbReference>
<organism evidence="2 3">
    <name type="scientific">Ficus carica</name>
    <name type="common">Common fig</name>
    <dbReference type="NCBI Taxonomy" id="3494"/>
    <lineage>
        <taxon>Eukaryota</taxon>
        <taxon>Viridiplantae</taxon>
        <taxon>Streptophyta</taxon>
        <taxon>Embryophyta</taxon>
        <taxon>Tracheophyta</taxon>
        <taxon>Spermatophyta</taxon>
        <taxon>Magnoliopsida</taxon>
        <taxon>eudicotyledons</taxon>
        <taxon>Gunneridae</taxon>
        <taxon>Pentapetalae</taxon>
        <taxon>rosids</taxon>
        <taxon>fabids</taxon>
        <taxon>Rosales</taxon>
        <taxon>Moraceae</taxon>
        <taxon>Ficeae</taxon>
        <taxon>Ficus</taxon>
    </lineage>
</organism>
<proteinExistence type="predicted"/>
<accession>A0AA88AH03</accession>
<reference evidence="2" key="1">
    <citation type="submission" date="2023-07" db="EMBL/GenBank/DDBJ databases">
        <title>draft genome sequence of fig (Ficus carica).</title>
        <authorList>
            <person name="Takahashi T."/>
            <person name="Nishimura K."/>
        </authorList>
    </citation>
    <scope>NUCLEOTIDE SEQUENCE</scope>
</reference>
<protein>
    <submittedName>
        <fullName evidence="2">Uncharacterized protein</fullName>
    </submittedName>
</protein>
<evidence type="ECO:0000256" key="1">
    <source>
        <dbReference type="SAM" id="MobiDB-lite"/>
    </source>
</evidence>
<sequence length="164" mass="18368">MPPELRRNQSCSSPRGRNLVAQYPRRSSKRSGSRMEDPASKEIGLTHGLLQISGGVEIQARARERVSWMGAEKDREMREVSRVVMERKRTGLEKSENRDSGDHPALLPIATPRRPSQVLPTELTLASASRRSWNLVHVNILIPTPSPVDRGRKKLTDRGGEGDE</sequence>
<feature type="region of interest" description="Disordered" evidence="1">
    <location>
        <begin position="74"/>
        <end position="110"/>
    </location>
</feature>
<feature type="compositionally biased region" description="Basic and acidic residues" evidence="1">
    <location>
        <begin position="74"/>
        <end position="102"/>
    </location>
</feature>